<keyword evidence="3" id="KW-1185">Reference proteome</keyword>
<reference evidence="2" key="1">
    <citation type="submission" date="2020-06" db="EMBL/GenBank/DDBJ databases">
        <title>WGS assembly of Ceratodon purpureus strain R40.</title>
        <authorList>
            <person name="Carey S.B."/>
            <person name="Jenkins J."/>
            <person name="Shu S."/>
            <person name="Lovell J.T."/>
            <person name="Sreedasyam A."/>
            <person name="Maumus F."/>
            <person name="Tiley G.P."/>
            <person name="Fernandez-Pozo N."/>
            <person name="Barry K."/>
            <person name="Chen C."/>
            <person name="Wang M."/>
            <person name="Lipzen A."/>
            <person name="Daum C."/>
            <person name="Saski C.A."/>
            <person name="Payton A.C."/>
            <person name="Mcbreen J.C."/>
            <person name="Conrad R.E."/>
            <person name="Kollar L.M."/>
            <person name="Olsson S."/>
            <person name="Huttunen S."/>
            <person name="Landis J.B."/>
            <person name="Wickett N.J."/>
            <person name="Johnson M.G."/>
            <person name="Rensing S.A."/>
            <person name="Grimwood J."/>
            <person name="Schmutz J."/>
            <person name="Mcdaniel S.F."/>
        </authorList>
    </citation>
    <scope>NUCLEOTIDE SEQUENCE</scope>
    <source>
        <strain evidence="2">R40</strain>
    </source>
</reference>
<dbReference type="AlphaFoldDB" id="A0A8T0GTW3"/>
<gene>
    <name evidence="2" type="ORF">KC19_10G177800</name>
</gene>
<organism evidence="2 3">
    <name type="scientific">Ceratodon purpureus</name>
    <name type="common">Fire moss</name>
    <name type="synonym">Dicranum purpureum</name>
    <dbReference type="NCBI Taxonomy" id="3225"/>
    <lineage>
        <taxon>Eukaryota</taxon>
        <taxon>Viridiplantae</taxon>
        <taxon>Streptophyta</taxon>
        <taxon>Embryophyta</taxon>
        <taxon>Bryophyta</taxon>
        <taxon>Bryophytina</taxon>
        <taxon>Bryopsida</taxon>
        <taxon>Dicranidae</taxon>
        <taxon>Pseudoditrichales</taxon>
        <taxon>Ditrichaceae</taxon>
        <taxon>Ceratodon</taxon>
    </lineage>
</organism>
<sequence>MSAVASQLLQYYLTKQRYIKTLLLKPPLTALQQLIPERSRKAGEVKPKAISTHNFLPISLKTNNTTLSNNPTPFPTKRATETLNTPHKVSVFGKTYLLCHRATSHNHTTQTEILTLKPTPWSSSTRARSRNAQTPKL</sequence>
<evidence type="ECO:0000313" key="2">
    <source>
        <dbReference type="EMBL" id="KAG0560392.1"/>
    </source>
</evidence>
<name>A0A8T0GTW3_CERPU</name>
<proteinExistence type="predicted"/>
<dbReference type="EMBL" id="CM026431">
    <property type="protein sequence ID" value="KAG0560392.1"/>
    <property type="molecule type" value="Genomic_DNA"/>
</dbReference>
<feature type="compositionally biased region" description="Polar residues" evidence="1">
    <location>
        <begin position="120"/>
        <end position="137"/>
    </location>
</feature>
<comment type="caution">
    <text evidence="2">The sequence shown here is derived from an EMBL/GenBank/DDBJ whole genome shotgun (WGS) entry which is preliminary data.</text>
</comment>
<dbReference type="Proteomes" id="UP000822688">
    <property type="component" value="Chromosome 10"/>
</dbReference>
<evidence type="ECO:0000313" key="3">
    <source>
        <dbReference type="Proteomes" id="UP000822688"/>
    </source>
</evidence>
<accession>A0A8T0GTW3</accession>
<evidence type="ECO:0000256" key="1">
    <source>
        <dbReference type="SAM" id="MobiDB-lite"/>
    </source>
</evidence>
<protein>
    <submittedName>
        <fullName evidence="2">Uncharacterized protein</fullName>
    </submittedName>
</protein>
<feature type="region of interest" description="Disordered" evidence="1">
    <location>
        <begin position="117"/>
        <end position="137"/>
    </location>
</feature>